<evidence type="ECO:0000313" key="2">
    <source>
        <dbReference type="EMBL" id="MCD9640417.1"/>
    </source>
</evidence>
<gene>
    <name evidence="2" type="ORF">HAX54_025710</name>
</gene>
<dbReference type="InterPro" id="IPR052276">
    <property type="entry name" value="Diphthamide-biosynth_chaperone"/>
</dbReference>
<keyword evidence="3" id="KW-1185">Reference proteome</keyword>
<dbReference type="PROSITE" id="PS00636">
    <property type="entry name" value="DNAJ_1"/>
    <property type="match status" value="1"/>
</dbReference>
<dbReference type="PANTHER" id="PTHR44240">
    <property type="entry name" value="DNAJ DOMAIN (PROKARYOTIC HEAT SHOCK PROTEIN)-RELATED"/>
    <property type="match status" value="1"/>
</dbReference>
<dbReference type="PANTHER" id="PTHR44240:SF10">
    <property type="entry name" value="J DOMAIN-CONTAINING PROTEIN"/>
    <property type="match status" value="1"/>
</dbReference>
<dbReference type="EMBL" id="JACEIK010003117">
    <property type="protein sequence ID" value="MCD9640417.1"/>
    <property type="molecule type" value="Genomic_DNA"/>
</dbReference>
<feature type="domain" description="J" evidence="1">
    <location>
        <begin position="215"/>
        <end position="282"/>
    </location>
</feature>
<proteinExistence type="predicted"/>
<sequence>MSEKMIYNFDRNNDSGSPVLPAIASPASPLIFILELFNSLSSSALSNSSFRFLSKPLPTSSDSLINHFFCFNTNGAGGTGGLSEHGPRRTVFWVFLLYPFTLGTQLLVVFFDTALKTVAHEANTLTGRGLRLVGLLALRWDYKTVAYGDHRTAKTNLLDQGRHMRFDEFHCRETSGYFTTAAATCASVETESSTTSSASTYSTLPSNLVRDSPASFYEILGIPMGATIQEIKAAYRRLARVCHPDVASIDQKDSSADDFMKIHAAYSTLSDPDKRADYDRRLFRRRRSINLYSGGCSPSAPSAMSGFKGYTPRNWETDQCW</sequence>
<dbReference type="InterPro" id="IPR001623">
    <property type="entry name" value="DnaJ_domain"/>
</dbReference>
<organism evidence="2 3">
    <name type="scientific">Datura stramonium</name>
    <name type="common">Jimsonweed</name>
    <name type="synonym">Common thornapple</name>
    <dbReference type="NCBI Taxonomy" id="4076"/>
    <lineage>
        <taxon>Eukaryota</taxon>
        <taxon>Viridiplantae</taxon>
        <taxon>Streptophyta</taxon>
        <taxon>Embryophyta</taxon>
        <taxon>Tracheophyta</taxon>
        <taxon>Spermatophyta</taxon>
        <taxon>Magnoliopsida</taxon>
        <taxon>eudicotyledons</taxon>
        <taxon>Gunneridae</taxon>
        <taxon>Pentapetalae</taxon>
        <taxon>asterids</taxon>
        <taxon>lamiids</taxon>
        <taxon>Solanales</taxon>
        <taxon>Solanaceae</taxon>
        <taxon>Solanoideae</taxon>
        <taxon>Datureae</taxon>
        <taxon>Datura</taxon>
    </lineage>
</organism>
<dbReference type="SMART" id="SM00271">
    <property type="entry name" value="DnaJ"/>
    <property type="match status" value="1"/>
</dbReference>
<reference evidence="2 3" key="1">
    <citation type="journal article" date="2021" name="BMC Genomics">
        <title>Datura genome reveals duplications of psychoactive alkaloid biosynthetic genes and high mutation rate following tissue culture.</title>
        <authorList>
            <person name="Rajewski A."/>
            <person name="Carter-House D."/>
            <person name="Stajich J."/>
            <person name="Litt A."/>
        </authorList>
    </citation>
    <scope>NUCLEOTIDE SEQUENCE [LARGE SCALE GENOMIC DNA]</scope>
    <source>
        <strain evidence="2">AR-01</strain>
    </source>
</reference>
<dbReference type="CDD" id="cd06257">
    <property type="entry name" value="DnaJ"/>
    <property type="match status" value="1"/>
</dbReference>
<dbReference type="Proteomes" id="UP000823775">
    <property type="component" value="Unassembled WGS sequence"/>
</dbReference>
<accession>A0ABS8V201</accession>
<protein>
    <recommendedName>
        <fullName evidence="1">J domain-containing protein</fullName>
    </recommendedName>
</protein>
<evidence type="ECO:0000259" key="1">
    <source>
        <dbReference type="PROSITE" id="PS50076"/>
    </source>
</evidence>
<dbReference type="PRINTS" id="PR00625">
    <property type="entry name" value="JDOMAIN"/>
</dbReference>
<evidence type="ECO:0000313" key="3">
    <source>
        <dbReference type="Proteomes" id="UP000823775"/>
    </source>
</evidence>
<dbReference type="InterPro" id="IPR018253">
    <property type="entry name" value="DnaJ_domain_CS"/>
</dbReference>
<dbReference type="PROSITE" id="PS50076">
    <property type="entry name" value="DNAJ_2"/>
    <property type="match status" value="1"/>
</dbReference>
<dbReference type="Gene3D" id="1.10.287.110">
    <property type="entry name" value="DnaJ domain"/>
    <property type="match status" value="1"/>
</dbReference>
<comment type="caution">
    <text evidence="2">The sequence shown here is derived from an EMBL/GenBank/DDBJ whole genome shotgun (WGS) entry which is preliminary data.</text>
</comment>
<dbReference type="Pfam" id="PF00226">
    <property type="entry name" value="DnaJ"/>
    <property type="match status" value="1"/>
</dbReference>
<dbReference type="SUPFAM" id="SSF46565">
    <property type="entry name" value="Chaperone J-domain"/>
    <property type="match status" value="1"/>
</dbReference>
<dbReference type="InterPro" id="IPR036869">
    <property type="entry name" value="J_dom_sf"/>
</dbReference>
<name>A0ABS8V201_DATST</name>